<proteinExistence type="inferred from homology"/>
<accession>A0ABD0TFZ0</accession>
<evidence type="ECO:0000313" key="4">
    <source>
        <dbReference type="EMBL" id="KAL0842014.1"/>
    </source>
</evidence>
<protein>
    <recommendedName>
        <fullName evidence="3">AB hydrolase-1 domain-containing protein</fullName>
    </recommendedName>
</protein>
<dbReference type="PANTHER" id="PTHR43798">
    <property type="entry name" value="MONOACYLGLYCEROL LIPASE"/>
    <property type="match status" value="1"/>
</dbReference>
<feature type="domain" description="AB hydrolase-1" evidence="3">
    <location>
        <begin position="64"/>
        <end position="317"/>
    </location>
</feature>
<dbReference type="EMBL" id="JBEDNZ010000005">
    <property type="protein sequence ID" value="KAL0842014.1"/>
    <property type="molecule type" value="Genomic_DNA"/>
</dbReference>
<organism evidence="4 5">
    <name type="scientific">Loxostege sticticalis</name>
    <name type="common">Beet webworm moth</name>
    <dbReference type="NCBI Taxonomy" id="481309"/>
    <lineage>
        <taxon>Eukaryota</taxon>
        <taxon>Metazoa</taxon>
        <taxon>Ecdysozoa</taxon>
        <taxon>Arthropoda</taxon>
        <taxon>Hexapoda</taxon>
        <taxon>Insecta</taxon>
        <taxon>Pterygota</taxon>
        <taxon>Neoptera</taxon>
        <taxon>Endopterygota</taxon>
        <taxon>Lepidoptera</taxon>
        <taxon>Glossata</taxon>
        <taxon>Ditrysia</taxon>
        <taxon>Pyraloidea</taxon>
        <taxon>Crambidae</taxon>
        <taxon>Pyraustinae</taxon>
        <taxon>Loxostege</taxon>
    </lineage>
</organism>
<evidence type="ECO:0000256" key="1">
    <source>
        <dbReference type="ARBA" id="ARBA00008645"/>
    </source>
</evidence>
<evidence type="ECO:0000256" key="2">
    <source>
        <dbReference type="ARBA" id="ARBA00022801"/>
    </source>
</evidence>
<dbReference type="InterPro" id="IPR050266">
    <property type="entry name" value="AB_hydrolase_sf"/>
</dbReference>
<dbReference type="Pfam" id="PF00561">
    <property type="entry name" value="Abhydrolase_1"/>
    <property type="match status" value="1"/>
</dbReference>
<evidence type="ECO:0000313" key="5">
    <source>
        <dbReference type="Proteomes" id="UP001549921"/>
    </source>
</evidence>
<dbReference type="InterPro" id="IPR000073">
    <property type="entry name" value="AB_hydrolase_1"/>
</dbReference>
<dbReference type="InterPro" id="IPR029058">
    <property type="entry name" value="AB_hydrolase_fold"/>
</dbReference>
<keyword evidence="2" id="KW-0378">Hydrolase</keyword>
<dbReference type="Gene3D" id="3.40.50.1820">
    <property type="entry name" value="alpha/beta hydrolase"/>
    <property type="match status" value="1"/>
</dbReference>
<reference evidence="4 5" key="1">
    <citation type="submission" date="2024-06" db="EMBL/GenBank/DDBJ databases">
        <title>A chromosome-level genome assembly of beet webworm, Loxostege sticticalis.</title>
        <authorList>
            <person name="Zhang Y."/>
        </authorList>
    </citation>
    <scope>NUCLEOTIDE SEQUENCE [LARGE SCALE GENOMIC DNA]</scope>
    <source>
        <strain evidence="4">AQ028</strain>
        <tissue evidence="4">Male pupae</tissue>
    </source>
</reference>
<evidence type="ECO:0000259" key="3">
    <source>
        <dbReference type="Pfam" id="PF00561"/>
    </source>
</evidence>
<dbReference type="GO" id="GO:0016787">
    <property type="term" value="F:hydrolase activity"/>
    <property type="evidence" value="ECO:0007669"/>
    <property type="project" value="UniProtKB-KW"/>
</dbReference>
<dbReference type="Proteomes" id="UP001549921">
    <property type="component" value="Unassembled WGS sequence"/>
</dbReference>
<name>A0ABD0TFZ0_LOXSC</name>
<comment type="similarity">
    <text evidence="1">Belongs to the AB hydrolase superfamily.</text>
</comment>
<comment type="caution">
    <text evidence="4">The sequence shown here is derived from an EMBL/GenBank/DDBJ whole genome shotgun (WGS) entry which is preliminary data.</text>
</comment>
<dbReference type="AlphaFoldDB" id="A0ABD0TFZ0"/>
<gene>
    <name evidence="4" type="ORF">ABMA28_014231</name>
</gene>
<dbReference type="PANTHER" id="PTHR43798:SF14">
    <property type="entry name" value="SERINE HYDROLASE-LIKE PROTEIN DDB_G0286239"/>
    <property type="match status" value="1"/>
</dbReference>
<sequence>MAQGIFFRAIFNCNINFRKPAAILANIHTHNIHTNTEVPTKEIQIPIQYGHIAAKLWGNDQERPILALHGWQDNAGTWDTLAPMLCQNRSILAIDFPGHGHSSWIPPGMHYYTWELPRFILFLKNFFNWDKVSILSHSMGSIASLRFASVFPDDVDCYIAIDSLVADDFNLDHVVERLPSILNKIEIEQSRLSDEPPSYPIEELHKMWHLGTRKSVALESVKYLSQRGTKPSTKDPNKYYFSRDSRLKHTLFQPENKKFVEALVQRLKCPTLYIKGIDSPFASDEFSIEMRELIEKNNPDYEIHFVPGTHHVHLNNPERLAPLIKQFMKKHNLRI</sequence>
<dbReference type="SUPFAM" id="SSF53474">
    <property type="entry name" value="alpha/beta-Hydrolases"/>
    <property type="match status" value="1"/>
</dbReference>